<evidence type="ECO:0000256" key="5">
    <source>
        <dbReference type="SAM" id="MobiDB-lite"/>
    </source>
</evidence>
<dbReference type="CDD" id="cd02883">
    <property type="entry name" value="NUDIX_Hydrolase"/>
    <property type="match status" value="2"/>
</dbReference>
<reference evidence="7 8" key="1">
    <citation type="journal article" date="2013" name="ISME J.">
        <title>Metabolic model for the filamentous 'Candidatus Microthrix parvicella' based on genomic and metagenomic analyses.</title>
        <authorList>
            <person name="Jon McIlroy S."/>
            <person name="Kristiansen R."/>
            <person name="Albertsen M."/>
            <person name="Michael Karst S."/>
            <person name="Rossetti S."/>
            <person name="Lund Nielsen J."/>
            <person name="Tandoi V."/>
            <person name="James Seviour R."/>
            <person name="Nielsen P.H."/>
        </authorList>
    </citation>
    <scope>NUCLEOTIDE SEQUENCE [LARGE SCALE GENOMIC DNA]</scope>
    <source>
        <strain evidence="7 8">RN1</strain>
    </source>
</reference>
<dbReference type="InterPro" id="IPR015797">
    <property type="entry name" value="NUDIX_hydrolase-like_dom_sf"/>
</dbReference>
<name>R4YWN1_9ACTN</name>
<dbReference type="PANTHER" id="PTHR43046">
    <property type="entry name" value="GDP-MANNOSE MANNOSYL HYDROLASE"/>
    <property type="match status" value="1"/>
</dbReference>
<gene>
    <name evidence="7" type="ORF">BN381_110051</name>
</gene>
<dbReference type="Proteomes" id="UP000018291">
    <property type="component" value="Unassembled WGS sequence"/>
</dbReference>
<dbReference type="Pfam" id="PF00293">
    <property type="entry name" value="NUDIX"/>
    <property type="match status" value="2"/>
</dbReference>
<dbReference type="InterPro" id="IPR020476">
    <property type="entry name" value="Nudix_hydrolase"/>
</dbReference>
<comment type="cofactor">
    <cofactor evidence="1">
        <name>Mg(2+)</name>
        <dbReference type="ChEBI" id="CHEBI:18420"/>
    </cofactor>
</comment>
<dbReference type="PRINTS" id="PR00502">
    <property type="entry name" value="NUDIXFAMILY"/>
</dbReference>
<dbReference type="GO" id="GO:0016787">
    <property type="term" value="F:hydrolase activity"/>
    <property type="evidence" value="ECO:0007669"/>
    <property type="project" value="UniProtKB-KW"/>
</dbReference>
<accession>R4YWN1</accession>
<dbReference type="AlphaFoldDB" id="R4YWN1"/>
<comment type="similarity">
    <text evidence="2 4">Belongs to the Nudix hydrolase family.</text>
</comment>
<evidence type="ECO:0000256" key="3">
    <source>
        <dbReference type="ARBA" id="ARBA00022801"/>
    </source>
</evidence>
<dbReference type="InterPro" id="IPR020084">
    <property type="entry name" value="NUDIX_hydrolase_CS"/>
</dbReference>
<evidence type="ECO:0000259" key="6">
    <source>
        <dbReference type="PROSITE" id="PS51462"/>
    </source>
</evidence>
<dbReference type="HOGENOM" id="CLU_873278_0_0_11"/>
<dbReference type="PROSITE" id="PS00893">
    <property type="entry name" value="NUDIX_BOX"/>
    <property type="match status" value="1"/>
</dbReference>
<evidence type="ECO:0000256" key="1">
    <source>
        <dbReference type="ARBA" id="ARBA00001946"/>
    </source>
</evidence>
<evidence type="ECO:0000256" key="2">
    <source>
        <dbReference type="ARBA" id="ARBA00005582"/>
    </source>
</evidence>
<dbReference type="eggNOG" id="COG1051">
    <property type="taxonomic scope" value="Bacteria"/>
</dbReference>
<proteinExistence type="inferred from homology"/>
<organism evidence="7 8">
    <name type="scientific">Candidatus Neomicrothrix parvicella RN1</name>
    <dbReference type="NCBI Taxonomy" id="1229780"/>
    <lineage>
        <taxon>Bacteria</taxon>
        <taxon>Bacillati</taxon>
        <taxon>Actinomycetota</taxon>
        <taxon>Acidimicrobiia</taxon>
        <taxon>Acidimicrobiales</taxon>
        <taxon>Microthrixaceae</taxon>
        <taxon>Candidatus Neomicrothrix</taxon>
    </lineage>
</organism>
<evidence type="ECO:0000256" key="4">
    <source>
        <dbReference type="RuleBase" id="RU003476"/>
    </source>
</evidence>
<sequence length="309" mass="33280">MSKQQQLAVRVGAYAVCTREAGDSLEILLARCGPDSRFVGEWALPGGGIEWGEHPRDTLVREMAEETSLMGAPGRFLAAYAQHVDAKGKFPKGVAMGLLFATRAADGDPKLGEDEGTTDEVAWRPMNDLPTLAWNSKVAVELVNDGARSQAPTEDIPGPGLGIPHRPRSSRRRLGAYAIATNHDAEVPRILLTRLAPDDPEAGCWNLPGGGVEPGESPLEALTREFHEETGLAPTSVAPHEVDSRVYEAWGSKQIKHSVGVIYRATARGNPEVLETDGSTEEAAWFPVDQLGEVQLSQLARATLAHHTF</sequence>
<dbReference type="PANTHER" id="PTHR43046:SF14">
    <property type="entry name" value="MUTT_NUDIX FAMILY PROTEIN"/>
    <property type="match status" value="1"/>
</dbReference>
<keyword evidence="8" id="KW-1185">Reference proteome</keyword>
<evidence type="ECO:0000313" key="7">
    <source>
        <dbReference type="EMBL" id="CCM62385.1"/>
    </source>
</evidence>
<dbReference type="STRING" id="1229780.BN381_110051"/>
<dbReference type="SUPFAM" id="SSF55811">
    <property type="entry name" value="Nudix"/>
    <property type="match status" value="2"/>
</dbReference>
<dbReference type="Gene3D" id="3.90.79.10">
    <property type="entry name" value="Nucleoside Triphosphate Pyrophosphohydrolase"/>
    <property type="match status" value="2"/>
</dbReference>
<dbReference type="RefSeq" id="WP_012223744.1">
    <property type="nucleotide sequence ID" value="NZ_HG422565.1"/>
</dbReference>
<evidence type="ECO:0000313" key="8">
    <source>
        <dbReference type="Proteomes" id="UP000018291"/>
    </source>
</evidence>
<dbReference type="InterPro" id="IPR000086">
    <property type="entry name" value="NUDIX_hydrolase_dom"/>
</dbReference>
<dbReference type="EMBL" id="CANL01000003">
    <property type="protein sequence ID" value="CCM62385.1"/>
    <property type="molecule type" value="Genomic_DNA"/>
</dbReference>
<protein>
    <recommendedName>
        <fullName evidence="6">Nudix hydrolase domain-containing protein</fullName>
    </recommendedName>
</protein>
<keyword evidence="3 4" id="KW-0378">Hydrolase</keyword>
<feature type="region of interest" description="Disordered" evidence="5">
    <location>
        <begin position="148"/>
        <end position="168"/>
    </location>
</feature>
<feature type="domain" description="Nudix hydrolase" evidence="6">
    <location>
        <begin position="171"/>
        <end position="309"/>
    </location>
</feature>
<comment type="caution">
    <text evidence="7">The sequence shown here is derived from an EMBL/GenBank/DDBJ whole genome shotgun (WGS) entry which is preliminary data.</text>
</comment>
<feature type="domain" description="Nudix hydrolase" evidence="6">
    <location>
        <begin position="8"/>
        <end position="146"/>
    </location>
</feature>
<dbReference type="PROSITE" id="PS51462">
    <property type="entry name" value="NUDIX"/>
    <property type="match status" value="2"/>
</dbReference>